<dbReference type="PRINTS" id="PR00688">
    <property type="entry name" value="XYLOSISMRASE"/>
</dbReference>
<comment type="subcellular location">
    <subcellularLocation>
        <location evidence="1">Cytoplasm</location>
    </subcellularLocation>
</comment>
<protein>
    <recommendedName>
        <fullName evidence="3 10">Xylose isomerase</fullName>
        <ecNumber evidence="3 10">5.3.1.5</ecNumber>
    </recommendedName>
</protein>
<comment type="similarity">
    <text evidence="2 10">Belongs to the xylose isomerase family.</text>
</comment>
<dbReference type="NCBIfam" id="NF003998">
    <property type="entry name" value="PRK05474.1"/>
    <property type="match status" value="1"/>
</dbReference>
<dbReference type="PANTHER" id="PTHR48408:SF1">
    <property type="entry name" value="XYLOSE ISOMERASE"/>
    <property type="match status" value="1"/>
</dbReference>
<evidence type="ECO:0000259" key="12">
    <source>
        <dbReference type="Pfam" id="PF01261"/>
    </source>
</evidence>
<dbReference type="AlphaFoldDB" id="A0A7S2U5X5"/>
<evidence type="ECO:0000256" key="8">
    <source>
        <dbReference type="ARBA" id="ARBA00023277"/>
    </source>
</evidence>
<feature type="region of interest" description="Disordered" evidence="11">
    <location>
        <begin position="1"/>
        <end position="25"/>
    </location>
</feature>
<evidence type="ECO:0000256" key="10">
    <source>
        <dbReference type="RuleBase" id="RU000609"/>
    </source>
</evidence>
<feature type="domain" description="Xylose isomerase-like TIM barrel" evidence="12">
    <location>
        <begin position="172"/>
        <end position="313"/>
    </location>
</feature>
<dbReference type="Pfam" id="PF01261">
    <property type="entry name" value="AP_endonuc_2"/>
    <property type="match status" value="1"/>
</dbReference>
<dbReference type="GO" id="GO:0042732">
    <property type="term" value="P:D-xylose metabolic process"/>
    <property type="evidence" value="ECO:0007669"/>
    <property type="project" value="UniProtKB-KW"/>
</dbReference>
<proteinExistence type="inferred from homology"/>
<dbReference type="EC" id="5.3.1.5" evidence="3 10"/>
<dbReference type="InterPro" id="IPR036237">
    <property type="entry name" value="Xyl_isomerase-like_sf"/>
</dbReference>
<feature type="compositionally biased region" description="Polar residues" evidence="11">
    <location>
        <begin position="1"/>
        <end position="13"/>
    </location>
</feature>
<dbReference type="SUPFAM" id="SSF51658">
    <property type="entry name" value="Xylose isomerase-like"/>
    <property type="match status" value="1"/>
</dbReference>
<keyword evidence="5 10" id="KW-0859">Xylose metabolism</keyword>
<name>A0A7S2U5X5_9STRA</name>
<dbReference type="EMBL" id="HBHQ01000444">
    <property type="protein sequence ID" value="CAD9808454.1"/>
    <property type="molecule type" value="Transcribed_RNA"/>
</dbReference>
<reference evidence="13" key="1">
    <citation type="submission" date="2021-01" db="EMBL/GenBank/DDBJ databases">
        <authorList>
            <person name="Corre E."/>
            <person name="Pelletier E."/>
            <person name="Niang G."/>
            <person name="Scheremetjew M."/>
            <person name="Finn R."/>
            <person name="Kale V."/>
            <person name="Holt S."/>
            <person name="Cochrane G."/>
            <person name="Meng A."/>
            <person name="Brown T."/>
            <person name="Cohen L."/>
        </authorList>
    </citation>
    <scope>NUCLEOTIDE SEQUENCE</scope>
    <source>
        <strain evidence="13">CCMP2084</strain>
    </source>
</reference>
<dbReference type="HAMAP" id="MF_00455">
    <property type="entry name" value="Xylose_isom_A"/>
    <property type="match status" value="1"/>
</dbReference>
<dbReference type="Gene3D" id="3.20.20.150">
    <property type="entry name" value="Divalent-metal-dependent TIM barrel enzymes"/>
    <property type="match status" value="1"/>
</dbReference>
<accession>A0A7S2U5X5</accession>
<evidence type="ECO:0000256" key="11">
    <source>
        <dbReference type="SAM" id="MobiDB-lite"/>
    </source>
</evidence>
<evidence type="ECO:0000256" key="9">
    <source>
        <dbReference type="ARBA" id="ARBA00033659"/>
    </source>
</evidence>
<dbReference type="GO" id="GO:0009045">
    <property type="term" value="F:xylose isomerase activity"/>
    <property type="evidence" value="ECO:0007669"/>
    <property type="project" value="UniProtKB-EC"/>
</dbReference>
<dbReference type="InterPro" id="IPR013452">
    <property type="entry name" value="Xylose_isom_bac"/>
</dbReference>
<comment type="catalytic activity">
    <reaction evidence="9 10">
        <text>alpha-D-xylose = alpha-D-xylulofuranose</text>
        <dbReference type="Rhea" id="RHEA:22816"/>
        <dbReference type="ChEBI" id="CHEBI:28518"/>
        <dbReference type="ChEBI" id="CHEBI:188998"/>
        <dbReference type="EC" id="5.3.1.5"/>
    </reaction>
</comment>
<sequence>MSFAPSSSNNGTAPQAGDKRKQHDDNVKEYFPDVPVITYKGPDSTDPMSFRYYNADELIMGKPMKEWLRFSVCYWHTFRGNGADPFGFPTMVRPWEEGSDDPMEIAKRRADAAFELFVKLGVEYYTFHDRDVAPEMDTLEKTNEALWEMVRYLHDKQSTTHIKLLWATQNLFSHPRYMNGGFTNPDAHVVAHAAAQVKQVLDLNHYLGGQNVVFWGGREGYQSILNTRIKTELDHMAQIFKMVISYKEKKGMTAQLLIEPKPREPTKHQYDYDAQTTMCFLQTYGLEKHFKLNIEPNHTTLAGHDFEHDIIVASQYGMLGSVDSNTGDPLVGWDTDQFPMDVKKATLVMGVILNAGGLAPGGLNFDCKVRRESTDASDLFIGHIGAMDTFARGLRNAAKLKQDGVLEQMLDARYSSFSHGIGKQIEDGTATLEDCESYILEHGNPQPKSGQQELYEMILNRYT</sequence>
<evidence type="ECO:0000256" key="6">
    <source>
        <dbReference type="ARBA" id="ARBA00022723"/>
    </source>
</evidence>
<dbReference type="NCBIfam" id="TIGR02630">
    <property type="entry name" value="xylose_isom_A"/>
    <property type="match status" value="1"/>
</dbReference>
<gene>
    <name evidence="13" type="ORF">ASEP1449_LOCUS276</name>
</gene>
<dbReference type="PROSITE" id="PS51415">
    <property type="entry name" value="XYLOSE_ISOMERASE"/>
    <property type="match status" value="1"/>
</dbReference>
<organism evidence="13">
    <name type="scientific">Attheya septentrionalis</name>
    <dbReference type="NCBI Taxonomy" id="420275"/>
    <lineage>
        <taxon>Eukaryota</taxon>
        <taxon>Sar</taxon>
        <taxon>Stramenopiles</taxon>
        <taxon>Ochrophyta</taxon>
        <taxon>Bacillariophyta</taxon>
        <taxon>Coscinodiscophyceae</taxon>
        <taxon>Chaetocerotophycidae</taxon>
        <taxon>Chaetocerotales</taxon>
        <taxon>Attheyaceae</taxon>
        <taxon>Attheya</taxon>
    </lineage>
</organism>
<keyword evidence="4" id="KW-0963">Cytoplasm</keyword>
<evidence type="ECO:0000256" key="2">
    <source>
        <dbReference type="ARBA" id="ARBA00005765"/>
    </source>
</evidence>
<dbReference type="PANTHER" id="PTHR48408">
    <property type="match status" value="1"/>
</dbReference>
<evidence type="ECO:0000256" key="3">
    <source>
        <dbReference type="ARBA" id="ARBA00011958"/>
    </source>
</evidence>
<keyword evidence="7 10" id="KW-0413">Isomerase</keyword>
<dbReference type="GO" id="GO:0046872">
    <property type="term" value="F:metal ion binding"/>
    <property type="evidence" value="ECO:0007669"/>
    <property type="project" value="UniProtKB-KW"/>
</dbReference>
<evidence type="ECO:0000256" key="7">
    <source>
        <dbReference type="ARBA" id="ARBA00023235"/>
    </source>
</evidence>
<keyword evidence="8 10" id="KW-0119">Carbohydrate metabolism</keyword>
<evidence type="ECO:0000256" key="1">
    <source>
        <dbReference type="ARBA" id="ARBA00004496"/>
    </source>
</evidence>
<dbReference type="InterPro" id="IPR001998">
    <property type="entry name" value="Xylose_isomerase"/>
</dbReference>
<keyword evidence="6 10" id="KW-0479">Metal-binding</keyword>
<evidence type="ECO:0000313" key="13">
    <source>
        <dbReference type="EMBL" id="CAD9808454.1"/>
    </source>
</evidence>
<evidence type="ECO:0000256" key="5">
    <source>
        <dbReference type="ARBA" id="ARBA00022629"/>
    </source>
</evidence>
<dbReference type="InterPro" id="IPR013022">
    <property type="entry name" value="Xyl_isomerase-like_TIM-brl"/>
</dbReference>
<evidence type="ECO:0000256" key="4">
    <source>
        <dbReference type="ARBA" id="ARBA00022490"/>
    </source>
</evidence>